<proteinExistence type="predicted"/>
<sequence>MEQQRLTWQSRECGSGKQCAGVGRHVALPGGRIVQGYLITDPQVLADLGLPPQGEGYLWVPDEVFDTAGAG</sequence>
<dbReference type="EMBL" id="FRAP01000028">
    <property type="protein sequence ID" value="SHL42335.1"/>
    <property type="molecule type" value="Genomic_DNA"/>
</dbReference>
<gene>
    <name evidence="1" type="ORF">SAMN05443637_12816</name>
</gene>
<evidence type="ECO:0000313" key="1">
    <source>
        <dbReference type="EMBL" id="SHL42335.1"/>
    </source>
</evidence>
<organism evidence="1 2">
    <name type="scientific">Pseudonocardia thermophila</name>
    <dbReference type="NCBI Taxonomy" id="1848"/>
    <lineage>
        <taxon>Bacteria</taxon>
        <taxon>Bacillati</taxon>
        <taxon>Actinomycetota</taxon>
        <taxon>Actinomycetes</taxon>
        <taxon>Pseudonocardiales</taxon>
        <taxon>Pseudonocardiaceae</taxon>
        <taxon>Pseudonocardia</taxon>
    </lineage>
</organism>
<keyword evidence="2" id="KW-1185">Reference proteome</keyword>
<evidence type="ECO:0000313" key="2">
    <source>
        <dbReference type="Proteomes" id="UP000184363"/>
    </source>
</evidence>
<dbReference type="STRING" id="1848.SAMN05443637_12816"/>
<dbReference type="OrthoDB" id="3577809at2"/>
<reference evidence="1 2" key="1">
    <citation type="submission" date="2016-11" db="EMBL/GenBank/DDBJ databases">
        <authorList>
            <person name="Jaros S."/>
            <person name="Januszkiewicz K."/>
            <person name="Wedrychowicz H."/>
        </authorList>
    </citation>
    <scope>NUCLEOTIDE SEQUENCE [LARGE SCALE GENOMIC DNA]</scope>
    <source>
        <strain evidence="1 2">DSM 43832</strain>
    </source>
</reference>
<name>A0A1M7AIB6_PSETH</name>
<protein>
    <submittedName>
        <fullName evidence="1">Uncharacterized protein</fullName>
    </submittedName>
</protein>
<dbReference type="Proteomes" id="UP000184363">
    <property type="component" value="Unassembled WGS sequence"/>
</dbReference>
<accession>A0A1M7AIB6</accession>
<dbReference type="RefSeq" id="WP_073460257.1">
    <property type="nucleotide sequence ID" value="NZ_FRAP01000028.1"/>
</dbReference>
<dbReference type="AlphaFoldDB" id="A0A1M7AIB6"/>